<evidence type="ECO:0000313" key="1">
    <source>
        <dbReference type="EMBL" id="BAU55071.1"/>
    </source>
</evidence>
<dbReference type="EMBL" id="AP017313">
    <property type="protein sequence ID" value="BAU55071.1"/>
    <property type="molecule type" value="Genomic_DNA"/>
</dbReference>
<dbReference type="RefSeq" id="WP_157750589.1">
    <property type="nucleotide sequence ID" value="NZ_AP017313.1"/>
</dbReference>
<gene>
    <name evidence="1" type="ORF">MgSA37_03252</name>
</gene>
<dbReference type="Gene3D" id="3.40.50.620">
    <property type="entry name" value="HUPs"/>
    <property type="match status" value="1"/>
</dbReference>
<dbReference type="Proteomes" id="UP000218263">
    <property type="component" value="Chromosome"/>
</dbReference>
<protein>
    <recommendedName>
        <fullName evidence="3">Universal stress protein family protein</fullName>
    </recommendedName>
</protein>
<sequence length="47" mass="5191">MKNILVYNDNSAAATHAAEFALYIAQKMGANIILANTFKKHEALLKK</sequence>
<dbReference type="KEGG" id="mgot:MgSA37_03252"/>
<evidence type="ECO:0000313" key="2">
    <source>
        <dbReference type="Proteomes" id="UP000218263"/>
    </source>
</evidence>
<organism evidence="1 2">
    <name type="scientific">Mucilaginibacter gotjawali</name>
    <dbReference type="NCBI Taxonomy" id="1550579"/>
    <lineage>
        <taxon>Bacteria</taxon>
        <taxon>Pseudomonadati</taxon>
        <taxon>Bacteroidota</taxon>
        <taxon>Sphingobacteriia</taxon>
        <taxon>Sphingobacteriales</taxon>
        <taxon>Sphingobacteriaceae</taxon>
        <taxon>Mucilaginibacter</taxon>
    </lineage>
</organism>
<keyword evidence="2" id="KW-1185">Reference proteome</keyword>
<proteinExistence type="predicted"/>
<dbReference type="AlphaFoldDB" id="A0A0X8X3L6"/>
<name>A0A0X8X3L6_9SPHI</name>
<dbReference type="InterPro" id="IPR014729">
    <property type="entry name" value="Rossmann-like_a/b/a_fold"/>
</dbReference>
<dbReference type="SUPFAM" id="SSF52402">
    <property type="entry name" value="Adenine nucleotide alpha hydrolases-like"/>
    <property type="match status" value="1"/>
</dbReference>
<reference evidence="1 2" key="1">
    <citation type="submission" date="2015-12" db="EMBL/GenBank/DDBJ databases">
        <title>Genome sequence of Mucilaginibacter gotjawali.</title>
        <authorList>
            <person name="Lee J.S."/>
            <person name="Lee K.C."/>
            <person name="Kim K.K."/>
            <person name="Lee B.W."/>
        </authorList>
    </citation>
    <scope>NUCLEOTIDE SEQUENCE [LARGE SCALE GENOMIC DNA]</scope>
    <source>
        <strain evidence="1 2">SA3-7</strain>
    </source>
</reference>
<accession>A0A0X8X3L6</accession>
<evidence type="ECO:0008006" key="3">
    <source>
        <dbReference type="Google" id="ProtNLM"/>
    </source>
</evidence>